<feature type="chain" id="PRO_5025551738" evidence="1">
    <location>
        <begin position="21"/>
        <end position="344"/>
    </location>
</feature>
<organism evidence="3">
    <name type="scientific">Boseongicola sp. SB0664_bin_43</name>
    <dbReference type="NCBI Taxonomy" id="2604844"/>
    <lineage>
        <taxon>Bacteria</taxon>
        <taxon>Pseudomonadati</taxon>
        <taxon>Pseudomonadota</taxon>
        <taxon>Alphaproteobacteria</taxon>
        <taxon>Rhodobacterales</taxon>
        <taxon>Paracoccaceae</taxon>
        <taxon>Boseongicola</taxon>
    </lineage>
</organism>
<accession>A0A6B0Y1F1</accession>
<dbReference type="PANTHER" id="PTHR38591:SF1">
    <property type="entry name" value="BLL1000 PROTEIN"/>
    <property type="match status" value="1"/>
</dbReference>
<evidence type="ECO:0000313" key="3">
    <source>
        <dbReference type="EMBL" id="MXY34215.1"/>
    </source>
</evidence>
<proteinExistence type="predicted"/>
<sequence length="344" mass="37872">MSAKALLPLLFCFMPSLAIAQGFAQLGQTSEGYALPDPATRFTFPDDHGSHPEFRIEWWYVTANLKDAEGTDYGIQWTLFRNALSPGGKPEEQAWMGHAAVSTPAGHLFAERLARGGIGQAGVTAEPFEAFIDEWRMAGPDLATVSVTAQSHEFRYDLELSSDAPFVPQGEDGYSVKSFVGQASHYYSQPFYTVTGTLSLPEGEVHVSGRAWLDREWYSQPLSSDQTGWDWVSLHLSDGEKLMGYRLRDRAEGTYVFGTWIAADGLPEPLRAGSLEMAPVEWAEVAGRKLPVAWDIAHEARGIAIRAEAIYPQSWMGTLIPYWEGPVRAGGSHSGEGYLELTGY</sequence>
<dbReference type="Pfam" id="PF17186">
    <property type="entry name" value="Lipocalin_9"/>
    <property type="match status" value="1"/>
</dbReference>
<feature type="signal peptide" evidence="1">
    <location>
        <begin position="1"/>
        <end position="20"/>
    </location>
</feature>
<name>A0A6B0Y1F1_9RHOB</name>
<dbReference type="Gene3D" id="2.40.370.10">
    <property type="entry name" value="AttH-like domain"/>
    <property type="match status" value="2"/>
</dbReference>
<dbReference type="InterPro" id="IPR023374">
    <property type="entry name" value="AttH-like_dom_sf"/>
</dbReference>
<evidence type="ECO:0000259" key="2">
    <source>
        <dbReference type="Pfam" id="PF07143"/>
    </source>
</evidence>
<feature type="domain" description="AttH" evidence="2">
    <location>
        <begin position="56"/>
        <end position="218"/>
    </location>
</feature>
<dbReference type="PANTHER" id="PTHR38591">
    <property type="entry name" value="HYDROLASE"/>
    <property type="match status" value="1"/>
</dbReference>
<dbReference type="InterPro" id="IPR010791">
    <property type="entry name" value="AttH_dom"/>
</dbReference>
<dbReference type="EMBL" id="VXRY01000358">
    <property type="protein sequence ID" value="MXY34215.1"/>
    <property type="molecule type" value="Genomic_DNA"/>
</dbReference>
<dbReference type="Pfam" id="PF07143">
    <property type="entry name" value="CrtC"/>
    <property type="match status" value="1"/>
</dbReference>
<reference evidence="3" key="1">
    <citation type="submission" date="2019-09" db="EMBL/GenBank/DDBJ databases">
        <title>Characterisation of the sponge microbiome using genome-centric metagenomics.</title>
        <authorList>
            <person name="Engelberts J.P."/>
            <person name="Robbins S.J."/>
            <person name="De Goeij J.M."/>
            <person name="Aranda M."/>
            <person name="Bell S.C."/>
            <person name="Webster N.S."/>
        </authorList>
    </citation>
    <scope>NUCLEOTIDE SEQUENCE</scope>
    <source>
        <strain evidence="3">SB0664_bin_43</strain>
    </source>
</reference>
<dbReference type="SUPFAM" id="SSF159245">
    <property type="entry name" value="AttH-like"/>
    <property type="match status" value="1"/>
</dbReference>
<protein>
    <submittedName>
        <fullName evidence="3">Iron ABC transporter permease</fullName>
    </submittedName>
</protein>
<keyword evidence="1" id="KW-0732">Signal</keyword>
<gene>
    <name evidence="3" type="ORF">F4Y60_09035</name>
</gene>
<comment type="caution">
    <text evidence="3">The sequence shown here is derived from an EMBL/GenBank/DDBJ whole genome shotgun (WGS) entry which is preliminary data.</text>
</comment>
<dbReference type="AlphaFoldDB" id="A0A6B0Y1F1"/>
<evidence type="ECO:0000256" key="1">
    <source>
        <dbReference type="SAM" id="SignalP"/>
    </source>
</evidence>